<name>A0A8X6XML2_9ARAC</name>
<organism evidence="1 2">
    <name type="scientific">Trichonephila inaurata madagascariensis</name>
    <dbReference type="NCBI Taxonomy" id="2747483"/>
    <lineage>
        <taxon>Eukaryota</taxon>
        <taxon>Metazoa</taxon>
        <taxon>Ecdysozoa</taxon>
        <taxon>Arthropoda</taxon>
        <taxon>Chelicerata</taxon>
        <taxon>Arachnida</taxon>
        <taxon>Araneae</taxon>
        <taxon>Araneomorphae</taxon>
        <taxon>Entelegynae</taxon>
        <taxon>Araneoidea</taxon>
        <taxon>Nephilidae</taxon>
        <taxon>Trichonephila</taxon>
        <taxon>Trichonephila inaurata</taxon>
    </lineage>
</organism>
<reference evidence="1" key="1">
    <citation type="submission" date="2020-08" db="EMBL/GenBank/DDBJ databases">
        <title>Multicomponent nature underlies the extraordinary mechanical properties of spider dragline silk.</title>
        <authorList>
            <person name="Kono N."/>
            <person name="Nakamura H."/>
            <person name="Mori M."/>
            <person name="Yoshida Y."/>
            <person name="Ohtoshi R."/>
            <person name="Malay A.D."/>
            <person name="Moran D.A.P."/>
            <person name="Tomita M."/>
            <person name="Numata K."/>
            <person name="Arakawa K."/>
        </authorList>
    </citation>
    <scope>NUCLEOTIDE SEQUENCE</scope>
</reference>
<sequence>MSAPCQISVAQFHRSDSFPFREGPEKIRLLPFDDQTLVIFFGSDADKLLSKIFFFSPSIGVFTDDLSFVYLTLLAPEFGRGCEDSLMQGIQGWI</sequence>
<accession>A0A8X6XML2</accession>
<dbReference type="AlphaFoldDB" id="A0A8X6XML2"/>
<protein>
    <submittedName>
        <fullName evidence="1">Uncharacterized protein</fullName>
    </submittedName>
</protein>
<keyword evidence="2" id="KW-1185">Reference proteome</keyword>
<dbReference type="Proteomes" id="UP000886998">
    <property type="component" value="Unassembled WGS sequence"/>
</dbReference>
<evidence type="ECO:0000313" key="2">
    <source>
        <dbReference type="Proteomes" id="UP000886998"/>
    </source>
</evidence>
<evidence type="ECO:0000313" key="1">
    <source>
        <dbReference type="EMBL" id="GFY55392.1"/>
    </source>
</evidence>
<comment type="caution">
    <text evidence="1">The sequence shown here is derived from an EMBL/GenBank/DDBJ whole genome shotgun (WGS) entry which is preliminary data.</text>
</comment>
<dbReference type="EMBL" id="BMAV01010357">
    <property type="protein sequence ID" value="GFY55392.1"/>
    <property type="molecule type" value="Genomic_DNA"/>
</dbReference>
<gene>
    <name evidence="1" type="ORF">TNIN_441911</name>
</gene>
<proteinExistence type="predicted"/>